<feature type="compositionally biased region" description="Low complexity" evidence="3">
    <location>
        <begin position="258"/>
        <end position="279"/>
    </location>
</feature>
<dbReference type="Gene3D" id="3.30.40.10">
    <property type="entry name" value="Zinc/RING finger domain, C3HC4 (zinc finger)"/>
    <property type="match status" value="1"/>
</dbReference>
<dbReference type="Proteomes" id="UP001448207">
    <property type="component" value="Unassembled WGS sequence"/>
</dbReference>
<evidence type="ECO:0000256" key="2">
    <source>
        <dbReference type="ARBA" id="ARBA00022737"/>
    </source>
</evidence>
<evidence type="ECO:0000313" key="5">
    <source>
        <dbReference type="Proteomes" id="UP001448207"/>
    </source>
</evidence>
<accession>A0ABR3ANC9</accession>
<evidence type="ECO:0000256" key="3">
    <source>
        <dbReference type="SAM" id="MobiDB-lite"/>
    </source>
</evidence>
<dbReference type="InterPro" id="IPR016024">
    <property type="entry name" value="ARM-type_fold"/>
</dbReference>
<dbReference type="Gene3D" id="1.25.10.10">
    <property type="entry name" value="Leucine-rich Repeat Variant"/>
    <property type="match status" value="2"/>
</dbReference>
<keyword evidence="5" id="KW-1185">Reference proteome</keyword>
<dbReference type="EMBL" id="JBCLYO010000026">
    <property type="protein sequence ID" value="KAL0078050.1"/>
    <property type="molecule type" value="Genomic_DNA"/>
</dbReference>
<feature type="compositionally biased region" description="Acidic residues" evidence="3">
    <location>
        <begin position="602"/>
        <end position="617"/>
    </location>
</feature>
<feature type="compositionally biased region" description="Basic residues" evidence="3">
    <location>
        <begin position="550"/>
        <end position="566"/>
    </location>
</feature>
<feature type="region of interest" description="Disordered" evidence="3">
    <location>
        <begin position="544"/>
        <end position="617"/>
    </location>
</feature>
<evidence type="ECO:0000313" key="4">
    <source>
        <dbReference type="EMBL" id="KAL0078050.1"/>
    </source>
</evidence>
<protein>
    <submittedName>
        <fullName evidence="4">Armadillo-type protein</fullName>
    </submittedName>
</protein>
<evidence type="ECO:0000256" key="1">
    <source>
        <dbReference type="ARBA" id="ARBA00005462"/>
    </source>
</evidence>
<organism evidence="4 5">
    <name type="scientific">Phycomyces blakesleeanus</name>
    <dbReference type="NCBI Taxonomy" id="4837"/>
    <lineage>
        <taxon>Eukaryota</taxon>
        <taxon>Fungi</taxon>
        <taxon>Fungi incertae sedis</taxon>
        <taxon>Mucoromycota</taxon>
        <taxon>Mucoromycotina</taxon>
        <taxon>Mucoromycetes</taxon>
        <taxon>Mucorales</taxon>
        <taxon>Phycomycetaceae</taxon>
        <taxon>Phycomyces</taxon>
    </lineage>
</organism>
<feature type="compositionally biased region" description="Basic and acidic residues" evidence="3">
    <location>
        <begin position="589"/>
        <end position="601"/>
    </location>
</feature>
<feature type="region of interest" description="Disordered" evidence="3">
    <location>
        <begin position="242"/>
        <end position="279"/>
    </location>
</feature>
<dbReference type="InterPro" id="IPR011011">
    <property type="entry name" value="Znf_FYVE_PHD"/>
</dbReference>
<keyword evidence="2" id="KW-0677">Repeat</keyword>
<dbReference type="PANTHER" id="PTHR47249:SF1">
    <property type="entry name" value="VACUOLAR PROTEIN 8"/>
    <property type="match status" value="1"/>
</dbReference>
<dbReference type="SUPFAM" id="SSF48371">
    <property type="entry name" value="ARM repeat"/>
    <property type="match status" value="1"/>
</dbReference>
<feature type="region of interest" description="Disordered" evidence="3">
    <location>
        <begin position="143"/>
        <end position="173"/>
    </location>
</feature>
<dbReference type="SUPFAM" id="SSF57903">
    <property type="entry name" value="FYVE/PHD zinc finger"/>
    <property type="match status" value="1"/>
</dbReference>
<gene>
    <name evidence="4" type="ORF">J3Q64DRAFT_1767442</name>
</gene>
<name>A0ABR3ANC9_PHYBL</name>
<comment type="similarity">
    <text evidence="1">Belongs to the beta-catenin family.</text>
</comment>
<feature type="compositionally biased region" description="Low complexity" evidence="3">
    <location>
        <begin position="149"/>
        <end position="173"/>
    </location>
</feature>
<comment type="caution">
    <text evidence="4">The sequence shown here is derived from an EMBL/GenBank/DDBJ whole genome shotgun (WGS) entry which is preliminary data.</text>
</comment>
<dbReference type="InterPro" id="IPR045156">
    <property type="entry name" value="Vac8"/>
</dbReference>
<proteinExistence type="inferred from homology"/>
<dbReference type="PANTHER" id="PTHR47249">
    <property type="entry name" value="VACUOLAR PROTEIN 8"/>
    <property type="match status" value="1"/>
</dbReference>
<dbReference type="InterPro" id="IPR011989">
    <property type="entry name" value="ARM-like"/>
</dbReference>
<reference evidence="4 5" key="1">
    <citation type="submission" date="2024-04" db="EMBL/GenBank/DDBJ databases">
        <title>Symmetric and asymmetric DNA N6-adenine methylation regulates different biological responses in Mucorales.</title>
        <authorList>
            <consortium name="Lawrence Berkeley National Laboratory"/>
            <person name="Lax C."/>
            <person name="Mondo S.J."/>
            <person name="Osorio-Concepcion M."/>
            <person name="Muszewska A."/>
            <person name="Corrochano-Luque M."/>
            <person name="Gutierrez G."/>
            <person name="Riley R."/>
            <person name="Lipzen A."/>
            <person name="Guo J."/>
            <person name="Hundley H."/>
            <person name="Amirebrahimi M."/>
            <person name="Ng V."/>
            <person name="Lorenzo-Gutierrez D."/>
            <person name="Binder U."/>
            <person name="Yang J."/>
            <person name="Song Y."/>
            <person name="Canovas D."/>
            <person name="Navarro E."/>
            <person name="Freitag M."/>
            <person name="Gabaldon T."/>
            <person name="Grigoriev I.V."/>
            <person name="Corrochano L.M."/>
            <person name="Nicolas F.E."/>
            <person name="Garre V."/>
        </authorList>
    </citation>
    <scope>NUCLEOTIDE SEQUENCE [LARGE SCALE GENOMIC DNA]</scope>
    <source>
        <strain evidence="4 5">L51</strain>
    </source>
</reference>
<dbReference type="InterPro" id="IPR013083">
    <property type="entry name" value="Znf_RING/FYVE/PHD"/>
</dbReference>
<sequence>MLFSGNIFCNACSTRKVTLPQLGYGTKPARVCNSCFDVAYLVTYAIDEDHGVTTQVHGVRGLLELIENDHENDLHNIVAHGGIDALIWLCKSTSSRELHHLTTTILAILAEKESIRPVIITKCALPPLLDLIKYYTDLDKQGFQPPKRSSVSISSISPSDNSLTTPTPSTDTTIYETPDAQQNKNMEIIISCVHVLYQVARAGILSLKEVVGDGVFNCLMSLSAFEANQTIFEDRGSLAQEADADAGADRNPNPNPNAPANENTNTNTNEKASSISSESHSQINDRAFLIQSLAIKSIAYLCGFPVNQPSIIEQVQGTDKLACLLRSPHDDVQRYMAKSVAYLSLRNDKYKISLLGNGGADALVSIIARLPSEDSLEVEPKEETAGNILPSHSTVSHVCCALANFATNQESQVKLMQQPNILKYICNVPTAFQANVEIHRHVARCLANFSLYEDNHVLMLSDDQEKGHNVIPTLLALSQAPQVTSDVQRHIVRAIDNLSSNETVDHSIMSKFFEDVYLFIMDMLEFNKDKDTLKRAESIKKRVEEEKNKIKPKPKSKSKKSKRRQKGSAAKGRSALHTSDDNKEEGEEEDRHNNDEKKDEKYDDEDEDENENEDDED</sequence>